<gene>
    <name evidence="7" type="ORF">CPT03_21700</name>
</gene>
<evidence type="ECO:0000313" key="7">
    <source>
        <dbReference type="EMBL" id="ATP58895.1"/>
    </source>
</evidence>
<evidence type="ECO:0000256" key="3">
    <source>
        <dbReference type="ARBA" id="ARBA00022763"/>
    </source>
</evidence>
<dbReference type="Proteomes" id="UP000223749">
    <property type="component" value="Chromosome"/>
</dbReference>
<keyword evidence="8" id="KW-1185">Reference proteome</keyword>
<evidence type="ECO:0000256" key="1">
    <source>
        <dbReference type="ARBA" id="ARBA00000086"/>
    </source>
</evidence>
<dbReference type="GO" id="GO:0006307">
    <property type="term" value="P:DNA alkylation repair"/>
    <property type="evidence" value="ECO:0007669"/>
    <property type="project" value="TreeGrafter"/>
</dbReference>
<protein>
    <recommendedName>
        <fullName evidence="2">DNA-3-methyladenine glycosylase II</fullName>
        <ecNumber evidence="2">3.2.2.21</ecNumber>
    </recommendedName>
</protein>
<dbReference type="GO" id="GO:0032131">
    <property type="term" value="F:alkylated DNA binding"/>
    <property type="evidence" value="ECO:0007669"/>
    <property type="project" value="TreeGrafter"/>
</dbReference>
<dbReference type="RefSeq" id="WP_099440775.1">
    <property type="nucleotide sequence ID" value="NZ_CP024091.1"/>
</dbReference>
<dbReference type="InterPro" id="IPR012904">
    <property type="entry name" value="OGG_N"/>
</dbReference>
<dbReference type="InterPro" id="IPR011257">
    <property type="entry name" value="DNA_glycosylase"/>
</dbReference>
<dbReference type="EMBL" id="CP024091">
    <property type="protein sequence ID" value="ATP58895.1"/>
    <property type="molecule type" value="Genomic_DNA"/>
</dbReference>
<dbReference type="PANTHER" id="PTHR43003:SF12">
    <property type="entry name" value="DNA-3-METHYLADENINE GLYCOSYLASE"/>
    <property type="match status" value="1"/>
</dbReference>
<dbReference type="EC" id="3.2.2.21" evidence="2"/>
<dbReference type="GO" id="GO:0008725">
    <property type="term" value="F:DNA-3-methyladenine glycosylase activity"/>
    <property type="evidence" value="ECO:0007669"/>
    <property type="project" value="TreeGrafter"/>
</dbReference>
<name>A0A2D1UBC5_9SPHI</name>
<dbReference type="GO" id="GO:0032993">
    <property type="term" value="C:protein-DNA complex"/>
    <property type="evidence" value="ECO:0007669"/>
    <property type="project" value="TreeGrafter"/>
</dbReference>
<reference evidence="7 8" key="1">
    <citation type="submission" date="2017-10" db="EMBL/GenBank/DDBJ databases">
        <title>Whole genome of Pedobacter ginsengisoli T01R-27 isolated from tomato rhizosphere.</title>
        <authorList>
            <person name="Weon H.-Y."/>
            <person name="Lee S.A."/>
            <person name="Sang M.K."/>
            <person name="Song J."/>
        </authorList>
    </citation>
    <scope>NUCLEOTIDE SEQUENCE [LARGE SCALE GENOMIC DNA]</scope>
    <source>
        <strain evidence="7 8">T01R-27</strain>
    </source>
</reference>
<evidence type="ECO:0000313" key="8">
    <source>
        <dbReference type="Proteomes" id="UP000223749"/>
    </source>
</evidence>
<sequence length="300" mass="34807">MNKQIIAIEVPGNFDFQECLWFLDRNFDDCMHKVDADRVIKVIEIEGKQLLVSVAFYEGQLQIEVLLGNLELPGVEKLKEFITDWFDLEKDMESFYRLLKNDERLAYMITSYSGLRLIGIPNLFEAICWAIIGQQINLTFAYKLKRRLVEKYGICVPFNGVNYYVFPGFEILATLCADDLKEMQFSRSKAEYLIIIAKAFANGEISKDKLLALPDLSARQKALNNIKGIGVWTANYALMKSLKEHSCIPYGDAGLLNSLLNHNIITDKKQHTEIQTFFKDYPRWESYMVFYLWRSLSKKE</sequence>
<dbReference type="InterPro" id="IPR037046">
    <property type="entry name" value="AlkA_N_sf"/>
</dbReference>
<dbReference type="SUPFAM" id="SSF48150">
    <property type="entry name" value="DNA-glycosylase"/>
    <property type="match status" value="1"/>
</dbReference>
<dbReference type="GO" id="GO:0043916">
    <property type="term" value="F:DNA-7-methylguanine glycosylase activity"/>
    <property type="evidence" value="ECO:0007669"/>
    <property type="project" value="TreeGrafter"/>
</dbReference>
<evidence type="ECO:0000256" key="4">
    <source>
        <dbReference type="ARBA" id="ARBA00022801"/>
    </source>
</evidence>
<accession>A0A2D1UBC5</accession>
<dbReference type="CDD" id="cd00056">
    <property type="entry name" value="ENDO3c"/>
    <property type="match status" value="1"/>
</dbReference>
<dbReference type="Gene3D" id="3.30.310.20">
    <property type="entry name" value="DNA-3-methyladenine glycosylase AlkA, N-terminal domain"/>
    <property type="match status" value="1"/>
</dbReference>
<dbReference type="SMART" id="SM00478">
    <property type="entry name" value="ENDO3c"/>
    <property type="match status" value="1"/>
</dbReference>
<keyword evidence="4" id="KW-0378">Hydrolase</keyword>
<dbReference type="Gene3D" id="1.10.340.30">
    <property type="entry name" value="Hypothetical protein, domain 2"/>
    <property type="match status" value="1"/>
</dbReference>
<organism evidence="7 8">
    <name type="scientific">Pedobacter ginsengisoli</name>
    <dbReference type="NCBI Taxonomy" id="363852"/>
    <lineage>
        <taxon>Bacteria</taxon>
        <taxon>Pseudomonadati</taxon>
        <taxon>Bacteroidota</taxon>
        <taxon>Sphingobacteriia</taxon>
        <taxon>Sphingobacteriales</taxon>
        <taxon>Sphingobacteriaceae</taxon>
        <taxon>Pedobacter</taxon>
    </lineage>
</organism>
<dbReference type="InterPro" id="IPR051912">
    <property type="entry name" value="Alkylbase_DNA_Glycosylase/TA"/>
</dbReference>
<evidence type="ECO:0000259" key="6">
    <source>
        <dbReference type="SMART" id="SM00478"/>
    </source>
</evidence>
<feature type="domain" description="HhH-GPD" evidence="6">
    <location>
        <begin position="132"/>
        <end position="297"/>
    </location>
</feature>
<dbReference type="KEGG" id="pgs:CPT03_21700"/>
<dbReference type="Pfam" id="PF00730">
    <property type="entry name" value="HhH-GPD"/>
    <property type="match status" value="1"/>
</dbReference>
<dbReference type="PANTHER" id="PTHR43003">
    <property type="entry name" value="DNA-3-METHYLADENINE GLYCOSYLASE"/>
    <property type="match status" value="1"/>
</dbReference>
<dbReference type="GO" id="GO:0005737">
    <property type="term" value="C:cytoplasm"/>
    <property type="evidence" value="ECO:0007669"/>
    <property type="project" value="TreeGrafter"/>
</dbReference>
<keyword evidence="5" id="KW-0234">DNA repair</keyword>
<dbReference type="Pfam" id="PF07934">
    <property type="entry name" value="OGG_N"/>
    <property type="match status" value="1"/>
</dbReference>
<proteinExistence type="predicted"/>
<dbReference type="OrthoDB" id="9785929at2"/>
<dbReference type="GO" id="GO:0006285">
    <property type="term" value="P:base-excision repair, AP site formation"/>
    <property type="evidence" value="ECO:0007669"/>
    <property type="project" value="TreeGrafter"/>
</dbReference>
<keyword evidence="3" id="KW-0227">DNA damage</keyword>
<comment type="catalytic activity">
    <reaction evidence="1">
        <text>Hydrolysis of alkylated DNA, releasing 3-methyladenine, 3-methylguanine, 7-methylguanine and 7-methyladenine.</text>
        <dbReference type="EC" id="3.2.2.21"/>
    </reaction>
</comment>
<evidence type="ECO:0000256" key="5">
    <source>
        <dbReference type="ARBA" id="ARBA00023204"/>
    </source>
</evidence>
<dbReference type="AlphaFoldDB" id="A0A2D1UBC5"/>
<dbReference type="InterPro" id="IPR003265">
    <property type="entry name" value="HhH-GPD_domain"/>
</dbReference>
<evidence type="ECO:0000256" key="2">
    <source>
        <dbReference type="ARBA" id="ARBA00012000"/>
    </source>
</evidence>